<keyword evidence="1" id="KW-1133">Transmembrane helix</keyword>
<protein>
    <recommendedName>
        <fullName evidence="4">Fatty acid hydroxylase domain-containing protein</fullName>
    </recommendedName>
</protein>
<accession>A0ABU3K8U0</accession>
<comment type="caution">
    <text evidence="2">The sequence shown here is derived from an EMBL/GenBank/DDBJ whole genome shotgun (WGS) entry which is preliminary data.</text>
</comment>
<dbReference type="Proteomes" id="UP001250932">
    <property type="component" value="Unassembled WGS sequence"/>
</dbReference>
<sequence>MKRIFDMNIPDPMMLGFQIVGWFILSAVLMSFIEHQVHKWLMHRRSIAAFKHTFEAHAIVHHKNHYSKIFSDAPVPPGEDKEIRLTIRKAPIKALPVAMCLAFFSWLGAAIFIATFVFHHWVWNNIHLEMHKPEQRAFSHWRLYQFLARYHWLHHRYPDKNFNVVFPLADFVLGTLAHATPTDLQDIHEQIGSPVSTALPS</sequence>
<name>A0ABU3K8U0_9BACT</name>
<dbReference type="EMBL" id="JAQOUE010000001">
    <property type="protein sequence ID" value="MDT7042865.1"/>
    <property type="molecule type" value="Genomic_DNA"/>
</dbReference>
<organism evidence="2 3">
    <name type="scientific">Candidatus Nitronereus thalassa</name>
    <dbReference type="NCBI Taxonomy" id="3020898"/>
    <lineage>
        <taxon>Bacteria</taxon>
        <taxon>Pseudomonadati</taxon>
        <taxon>Nitrospirota</taxon>
        <taxon>Nitrospiria</taxon>
        <taxon>Nitrospirales</taxon>
        <taxon>Nitrospiraceae</taxon>
        <taxon>Candidatus Nitronereus</taxon>
    </lineage>
</organism>
<feature type="transmembrane region" description="Helical" evidence="1">
    <location>
        <begin position="94"/>
        <end position="123"/>
    </location>
</feature>
<keyword evidence="1" id="KW-0472">Membrane</keyword>
<evidence type="ECO:0000313" key="2">
    <source>
        <dbReference type="EMBL" id="MDT7042865.1"/>
    </source>
</evidence>
<proteinExistence type="predicted"/>
<evidence type="ECO:0000256" key="1">
    <source>
        <dbReference type="SAM" id="Phobius"/>
    </source>
</evidence>
<gene>
    <name evidence="2" type="ORF">PPG34_10915</name>
</gene>
<dbReference type="RefSeq" id="WP_313833327.1">
    <property type="nucleotide sequence ID" value="NZ_JAQOUE010000001.1"/>
</dbReference>
<evidence type="ECO:0008006" key="4">
    <source>
        <dbReference type="Google" id="ProtNLM"/>
    </source>
</evidence>
<feature type="transmembrane region" description="Helical" evidence="1">
    <location>
        <begin position="12"/>
        <end position="33"/>
    </location>
</feature>
<evidence type="ECO:0000313" key="3">
    <source>
        <dbReference type="Proteomes" id="UP001250932"/>
    </source>
</evidence>
<reference evidence="2 3" key="1">
    <citation type="journal article" date="2023" name="ISME J.">
        <title>Cultivation and genomic characterization of novel and ubiquitous marine nitrite-oxidizing bacteria from the Nitrospirales.</title>
        <authorList>
            <person name="Mueller A.J."/>
            <person name="Daebeler A."/>
            <person name="Herbold C.W."/>
            <person name="Kirkegaard R.H."/>
            <person name="Daims H."/>
        </authorList>
    </citation>
    <scope>NUCLEOTIDE SEQUENCE [LARGE SCALE GENOMIC DNA]</scope>
    <source>
        <strain evidence="2 3">EB</strain>
    </source>
</reference>
<keyword evidence="1" id="KW-0812">Transmembrane</keyword>
<keyword evidence="3" id="KW-1185">Reference proteome</keyword>